<dbReference type="AlphaFoldDB" id="A6K1M5"/>
<name>A6K1M5_RAT</name>
<dbReference type="EMBL" id="CH474012">
    <property type="protein sequence ID" value="EDL89684.1"/>
    <property type="molecule type" value="Genomic_DNA"/>
</dbReference>
<protein>
    <submittedName>
        <fullName evidence="1">RCG42802, isoform CRA_b</fullName>
    </submittedName>
</protein>
<organism evidence="1 2">
    <name type="scientific">Rattus norvegicus</name>
    <name type="common">Rat</name>
    <dbReference type="NCBI Taxonomy" id="10116"/>
    <lineage>
        <taxon>Eukaryota</taxon>
        <taxon>Metazoa</taxon>
        <taxon>Chordata</taxon>
        <taxon>Craniata</taxon>
        <taxon>Vertebrata</taxon>
        <taxon>Euteleostomi</taxon>
        <taxon>Mammalia</taxon>
        <taxon>Eutheria</taxon>
        <taxon>Euarchontoglires</taxon>
        <taxon>Glires</taxon>
        <taxon>Rodentia</taxon>
        <taxon>Myomorpha</taxon>
        <taxon>Muroidea</taxon>
        <taxon>Muridae</taxon>
        <taxon>Murinae</taxon>
        <taxon>Rattus</taxon>
    </lineage>
</organism>
<reference evidence="1 2" key="1">
    <citation type="submission" date="2005-07" db="EMBL/GenBank/DDBJ databases">
        <authorList>
            <person name="Mural R.J."/>
            <person name="Li P.W."/>
            <person name="Adams M.D."/>
            <person name="Amanatides P.G."/>
            <person name="Baden-Tillson H."/>
            <person name="Barnstead M."/>
            <person name="Chin S.H."/>
            <person name="Dew I."/>
            <person name="Evans C.A."/>
            <person name="Ferriera S."/>
            <person name="Flanigan M."/>
            <person name="Fosler C."/>
            <person name="Glodek A."/>
            <person name="Gu Z."/>
            <person name="Holt R.A."/>
            <person name="Jennings D."/>
            <person name="Kraft C.L."/>
            <person name="Lu F."/>
            <person name="Nguyen T."/>
            <person name="Nusskern D.R."/>
            <person name="Pfannkoch C.M."/>
            <person name="Sitter C."/>
            <person name="Sutton G.G."/>
            <person name="Venter J.C."/>
            <person name="Wang Z."/>
            <person name="Woodage T."/>
            <person name="Zheng X.H."/>
            <person name="Zhong F."/>
        </authorList>
    </citation>
    <scope>NUCLEOTIDE SEQUENCE [LARGE SCALE GENOMIC DNA]</scope>
    <source>
        <strain>BN</strain>
        <strain evidence="2">Sprague-Dawley</strain>
    </source>
</reference>
<sequence length="67" mass="7388">MLSRMSSVPTSPTVAAEGLWFPVIGLHCLGPLKAAPQGLAVEGTTFKIQHLSHMFVIESFNIFHKFY</sequence>
<proteinExistence type="predicted"/>
<evidence type="ECO:0000313" key="1">
    <source>
        <dbReference type="EMBL" id="EDL89684.1"/>
    </source>
</evidence>
<gene>
    <name evidence="1" type="ORF">rCG_42802</name>
</gene>
<dbReference type="Proteomes" id="UP000234681">
    <property type="component" value="Chromosome 12"/>
</dbReference>
<evidence type="ECO:0000313" key="2">
    <source>
        <dbReference type="Proteomes" id="UP000234681"/>
    </source>
</evidence>
<accession>A6K1M5</accession>